<accession>A0A2W2AQG1</accession>
<evidence type="ECO:0000256" key="2">
    <source>
        <dbReference type="ARBA" id="ARBA00022723"/>
    </source>
</evidence>
<dbReference type="AlphaFoldDB" id="A0A2W2AQG1"/>
<dbReference type="RefSeq" id="WP_111196372.1">
    <property type="nucleotide sequence ID" value="NZ_QKVK01000002.1"/>
</dbReference>
<dbReference type="EMBL" id="QKVK01000002">
    <property type="protein sequence ID" value="PZF77625.1"/>
    <property type="molecule type" value="Genomic_DNA"/>
</dbReference>
<evidence type="ECO:0000256" key="1">
    <source>
        <dbReference type="ARBA" id="ARBA00022679"/>
    </source>
</evidence>
<dbReference type="InterPro" id="IPR011611">
    <property type="entry name" value="PfkB_dom"/>
</dbReference>
<evidence type="ECO:0000256" key="3">
    <source>
        <dbReference type="ARBA" id="ARBA00022777"/>
    </source>
</evidence>
<proteinExistence type="predicted"/>
<reference evidence="6" key="1">
    <citation type="submission" date="2018-06" db="EMBL/GenBank/DDBJ databases">
        <title>Aestuariibacter litoralis strain KCTC 52945T.</title>
        <authorList>
            <person name="Li X."/>
            <person name="Salam N."/>
            <person name="Li J.-L."/>
            <person name="Chen Y.-M."/>
            <person name="Yang Z.-W."/>
            <person name="Zhang L.-Y."/>
            <person name="Han M.-X."/>
            <person name="Xiao M."/>
            <person name="Li W.-J."/>
        </authorList>
    </citation>
    <scope>NUCLEOTIDE SEQUENCE [LARGE SCALE GENOMIC DNA]</scope>
    <source>
        <strain evidence="6">KCTC 52945</strain>
    </source>
</reference>
<dbReference type="InterPro" id="IPR002173">
    <property type="entry name" value="Carboh/pur_kinase_PfkB_CS"/>
</dbReference>
<dbReference type="CDD" id="cd01941">
    <property type="entry name" value="YeiC_kinase_like"/>
    <property type="match status" value="1"/>
</dbReference>
<name>A0A2W2AQG1_9HYPH</name>
<evidence type="ECO:0000313" key="6">
    <source>
        <dbReference type="Proteomes" id="UP000248795"/>
    </source>
</evidence>
<dbReference type="PANTHER" id="PTHR42909">
    <property type="entry name" value="ZGC:136858"/>
    <property type="match status" value="1"/>
</dbReference>
<feature type="domain" description="Carbohydrate kinase PfkB" evidence="4">
    <location>
        <begin position="1"/>
        <end position="285"/>
    </location>
</feature>
<dbReference type="InterPro" id="IPR029056">
    <property type="entry name" value="Ribokinase-like"/>
</dbReference>
<evidence type="ECO:0000313" key="5">
    <source>
        <dbReference type="EMBL" id="PZF77625.1"/>
    </source>
</evidence>
<sequence>MQRVVVIGGANVDIKGRARGAYVAGTSNPGDVTVSAGGVGRNIAENLARVGLSVSLVTAIGDDANGQMLRQACAAAGVDLGLALTSDAPTGSYLAVLDDTGELVSAINDMRAIETLTTQHLEGCADQLGSADMLVADCNLSQSCLTWLCEFSARSGVRLLIEPVSVPKARKLLSFRRPVPVFAITPNAQQLSALAGDGEGALGRLHDLGFANVVLHRGGEGAIASDGVAAVKVGPVAVAAIADVTGAGDAAVAGLVCGLLDGRPLAEAARLGQCAAAIKLSSAQSVASGLSRDSLFRLAGL</sequence>
<dbReference type="SUPFAM" id="SSF53613">
    <property type="entry name" value="Ribokinase-like"/>
    <property type="match status" value="1"/>
</dbReference>
<dbReference type="GO" id="GO:0016301">
    <property type="term" value="F:kinase activity"/>
    <property type="evidence" value="ECO:0007669"/>
    <property type="project" value="UniProtKB-KW"/>
</dbReference>
<evidence type="ECO:0000259" key="4">
    <source>
        <dbReference type="Pfam" id="PF00294"/>
    </source>
</evidence>
<keyword evidence="2" id="KW-0479">Metal-binding</keyword>
<dbReference type="Gene3D" id="3.40.1190.20">
    <property type="match status" value="1"/>
</dbReference>
<dbReference type="GO" id="GO:0005737">
    <property type="term" value="C:cytoplasm"/>
    <property type="evidence" value="ECO:0007669"/>
    <property type="project" value="TreeGrafter"/>
</dbReference>
<dbReference type="GO" id="GO:0004730">
    <property type="term" value="F:pseudouridylate synthase activity"/>
    <property type="evidence" value="ECO:0007669"/>
    <property type="project" value="TreeGrafter"/>
</dbReference>
<organism evidence="5 6">
    <name type="scientific">Aestuariivirga litoralis</name>
    <dbReference type="NCBI Taxonomy" id="2650924"/>
    <lineage>
        <taxon>Bacteria</taxon>
        <taxon>Pseudomonadati</taxon>
        <taxon>Pseudomonadota</taxon>
        <taxon>Alphaproteobacteria</taxon>
        <taxon>Hyphomicrobiales</taxon>
        <taxon>Aestuariivirgaceae</taxon>
        <taxon>Aestuariivirga</taxon>
    </lineage>
</organism>
<dbReference type="PROSITE" id="PS00583">
    <property type="entry name" value="PFKB_KINASES_1"/>
    <property type="match status" value="1"/>
</dbReference>
<keyword evidence="6" id="KW-1185">Reference proteome</keyword>
<gene>
    <name evidence="5" type="ORF">DK847_04070</name>
</gene>
<comment type="caution">
    <text evidence="5">The sequence shown here is derived from an EMBL/GenBank/DDBJ whole genome shotgun (WGS) entry which is preliminary data.</text>
</comment>
<dbReference type="Pfam" id="PF00294">
    <property type="entry name" value="PfkB"/>
    <property type="match status" value="1"/>
</dbReference>
<dbReference type="Proteomes" id="UP000248795">
    <property type="component" value="Unassembled WGS sequence"/>
</dbReference>
<protein>
    <submittedName>
        <fullName evidence="5">Carbohydrate kinase</fullName>
    </submittedName>
</protein>
<dbReference type="PROSITE" id="PS00584">
    <property type="entry name" value="PFKB_KINASES_2"/>
    <property type="match status" value="1"/>
</dbReference>
<dbReference type="PANTHER" id="PTHR42909:SF1">
    <property type="entry name" value="CARBOHYDRATE KINASE PFKB DOMAIN-CONTAINING PROTEIN"/>
    <property type="match status" value="1"/>
</dbReference>
<dbReference type="GO" id="GO:0016798">
    <property type="term" value="F:hydrolase activity, acting on glycosyl bonds"/>
    <property type="evidence" value="ECO:0007669"/>
    <property type="project" value="TreeGrafter"/>
</dbReference>
<keyword evidence="1" id="KW-0808">Transferase</keyword>
<keyword evidence="3 5" id="KW-0418">Kinase</keyword>
<dbReference type="GO" id="GO:0046872">
    <property type="term" value="F:metal ion binding"/>
    <property type="evidence" value="ECO:0007669"/>
    <property type="project" value="UniProtKB-KW"/>
</dbReference>